<dbReference type="Proteomes" id="UP000712281">
    <property type="component" value="Unassembled WGS sequence"/>
</dbReference>
<evidence type="ECO:0000256" key="1">
    <source>
        <dbReference type="SAM" id="MobiDB-lite"/>
    </source>
</evidence>
<name>A0A8S9J408_BRACR</name>
<dbReference type="EMBL" id="QGKW02001660">
    <property type="protein sequence ID" value="KAF2576931.1"/>
    <property type="molecule type" value="Genomic_DNA"/>
</dbReference>
<reference evidence="2" key="1">
    <citation type="submission" date="2019-12" db="EMBL/GenBank/DDBJ databases">
        <title>Genome sequencing and annotation of Brassica cretica.</title>
        <authorList>
            <person name="Studholme D.J."/>
            <person name="Sarris P.F."/>
        </authorList>
    </citation>
    <scope>NUCLEOTIDE SEQUENCE</scope>
    <source>
        <strain evidence="2">PFS-001/15</strain>
        <tissue evidence="2">Leaf</tissue>
    </source>
</reference>
<proteinExistence type="predicted"/>
<comment type="caution">
    <text evidence="2">The sequence shown here is derived from an EMBL/GenBank/DDBJ whole genome shotgun (WGS) entry which is preliminary data.</text>
</comment>
<accession>A0A8S9J408</accession>
<dbReference type="AlphaFoldDB" id="A0A8S9J408"/>
<evidence type="ECO:0000313" key="3">
    <source>
        <dbReference type="Proteomes" id="UP000712281"/>
    </source>
</evidence>
<sequence length="227" mass="24927">MRLCGQSPPYVLPCSVSSHVIFPTFRDNQSRGSRLVLQINDPNFSHNQPGVHRTGCHIKIDFYCNNLSCGPQTGLQSTDPNPSPVIPKLPSGSRVAKSPAVTIAGGDYSRRRITGNITGRSGGAAATQWRFPGGRLMVAGYDGSGKRWSETVARGRHTRRLRWMVVVIRPKRDHSFGKVDMNSDPRGLRTDGSRGDTKGCGIAQRYYQTSRKTLSVEQISQASILTM</sequence>
<evidence type="ECO:0000313" key="2">
    <source>
        <dbReference type="EMBL" id="KAF2576931.1"/>
    </source>
</evidence>
<feature type="region of interest" description="Disordered" evidence="1">
    <location>
        <begin position="176"/>
        <end position="196"/>
    </location>
</feature>
<protein>
    <submittedName>
        <fullName evidence="2">Uncharacterized protein</fullName>
    </submittedName>
</protein>
<gene>
    <name evidence="2" type="ORF">F2Q68_00006366</name>
</gene>
<organism evidence="2 3">
    <name type="scientific">Brassica cretica</name>
    <name type="common">Mustard</name>
    <dbReference type="NCBI Taxonomy" id="69181"/>
    <lineage>
        <taxon>Eukaryota</taxon>
        <taxon>Viridiplantae</taxon>
        <taxon>Streptophyta</taxon>
        <taxon>Embryophyta</taxon>
        <taxon>Tracheophyta</taxon>
        <taxon>Spermatophyta</taxon>
        <taxon>Magnoliopsida</taxon>
        <taxon>eudicotyledons</taxon>
        <taxon>Gunneridae</taxon>
        <taxon>Pentapetalae</taxon>
        <taxon>rosids</taxon>
        <taxon>malvids</taxon>
        <taxon>Brassicales</taxon>
        <taxon>Brassicaceae</taxon>
        <taxon>Brassiceae</taxon>
        <taxon>Brassica</taxon>
    </lineage>
</organism>